<dbReference type="EMBL" id="VFIP01000009">
    <property type="protein sequence ID" value="TWR97750.1"/>
    <property type="molecule type" value="Genomic_DNA"/>
</dbReference>
<comment type="caution">
    <text evidence="2">The sequence shown here is derived from an EMBL/GenBank/DDBJ whole genome shotgun (WGS) entry which is preliminary data.</text>
</comment>
<evidence type="ECO:0000313" key="1">
    <source>
        <dbReference type="EMBL" id="TWR93075.1"/>
    </source>
</evidence>
<dbReference type="Proteomes" id="UP000318428">
    <property type="component" value="Unassembled WGS sequence"/>
</dbReference>
<evidence type="ECO:0000313" key="4">
    <source>
        <dbReference type="Proteomes" id="UP000318428"/>
    </source>
</evidence>
<accession>A0A5C5Q077</accession>
<proteinExistence type="predicted"/>
<dbReference type="Proteomes" id="UP000317901">
    <property type="component" value="Unassembled WGS sequence"/>
</dbReference>
<organism evidence="2 3">
    <name type="scientific">Pseudomonas saxonica</name>
    <dbReference type="NCBI Taxonomy" id="2600598"/>
    <lineage>
        <taxon>Bacteria</taxon>
        <taxon>Pseudomonadati</taxon>
        <taxon>Pseudomonadota</taxon>
        <taxon>Gammaproteobacteria</taxon>
        <taxon>Pseudomonadales</taxon>
        <taxon>Pseudomonadaceae</taxon>
        <taxon>Pseudomonas</taxon>
    </lineage>
</organism>
<protein>
    <submittedName>
        <fullName evidence="2">Uncharacterized protein</fullName>
    </submittedName>
</protein>
<dbReference type="OrthoDB" id="6889680at2"/>
<dbReference type="EMBL" id="VFIO01000001">
    <property type="protein sequence ID" value="TWR93075.1"/>
    <property type="molecule type" value="Genomic_DNA"/>
</dbReference>
<dbReference type="RefSeq" id="WP_146384278.1">
    <property type="nucleotide sequence ID" value="NZ_VFIO01000001.1"/>
</dbReference>
<gene>
    <name evidence="2" type="ORF">FJD37_06705</name>
    <name evidence="1" type="ORF">FJD38_05545</name>
</gene>
<name>A0A5C5Q077_9PSED</name>
<sequence length="146" mass="15828">MTGTLVRITGLMLGLFGPAALALDPVLEVEIFNATEHDISPGKDFSWLSQPENSGHDFVITPGGSQELMYYLPESRGTQAFTYQYGEQACHFGFGHLTPDSANLNRWVGAKSVGSVPAQCSAEQIAVPDDDEFVSHGGSRVMFTMR</sequence>
<evidence type="ECO:0000313" key="2">
    <source>
        <dbReference type="EMBL" id="TWR97750.1"/>
    </source>
</evidence>
<dbReference type="AlphaFoldDB" id="A0A5C5Q077"/>
<keyword evidence="4" id="KW-1185">Reference proteome</keyword>
<reference evidence="3 4" key="1">
    <citation type="submission" date="2019-06" db="EMBL/GenBank/DDBJ databases">
        <title>Pseudomonas bimorpha sp. nov. isolated from bovine raw milk and skim milk concentrate.</title>
        <authorList>
            <person name="Hofmann K."/>
            <person name="Huptas C."/>
            <person name="Doll E."/>
            <person name="Scherer S."/>
            <person name="Wenning M."/>
        </authorList>
    </citation>
    <scope>NUCLEOTIDE SEQUENCE [LARGE SCALE GENOMIC DNA]</scope>
    <source>
        <strain evidence="1 4">DSM 108989</strain>
        <strain evidence="2 3">DSM 108990</strain>
    </source>
</reference>
<evidence type="ECO:0000313" key="3">
    <source>
        <dbReference type="Proteomes" id="UP000317901"/>
    </source>
</evidence>